<sequence length="564" mass="61556">MSFHSSEEKGAKDAASPLDTHQRDASPLGEKAQLDKMSDDVPVEHEESHPKITGISVLLGIVIACAGFLFGYDIGVISGCLIMEDFVVRFGGGQNPATGNWELPDDTASLITATLSIGTFVGALAQAPVSDYFGRKPSMMIWAGFFLVGAVIQTATMNEVGQMYAGRLIAGLGVGALSGLCPLYLAETAPKSIRGAMVSCYQLLIISGICVAYAITWASNNLNYEAAGWRIPVGFQMLWGVLLLVLMIPLPESPRWLLKNEKPAQCRTVMARMRGAKLTDTTNGSRGDAQLEHDLVDMQQGIEAENQAFKGYNYVTGYVLCFAKQGQMWRRTLTAIMLQILQQLNGQNYYYYYGPTFFSKANIQLQPLQIQFLFGAISLVCTVPALYLVEKMGRRKSLIYGAIFEAICAYIVAFVGKNALAPDGVTPNASEKAAGNAFVAFAVSCSELFPTHLRAKSISLASAANWLFNFLLSFFSPKVATQYGPYIMLVFAGCLTFAAIFVFFALPELKGLSLEAVDELFTEHPRMPPWKSSNWQPTRGEKGRETLVGLSFLPFGNKKSKHEA</sequence>
<dbReference type="PANTHER" id="PTHR48022">
    <property type="entry name" value="PLASTIDIC GLUCOSE TRANSPORTER 4"/>
    <property type="match status" value="1"/>
</dbReference>
<dbReference type="InterPro" id="IPR036259">
    <property type="entry name" value="MFS_trans_sf"/>
</dbReference>
<proteinExistence type="inferred from homology"/>
<dbReference type="AlphaFoldDB" id="A0A0P1BK56"/>
<reference evidence="13" key="1">
    <citation type="submission" date="2014-09" db="EMBL/GenBank/DDBJ databases">
        <authorList>
            <person name="Sharma Rahul"/>
            <person name="Thines Marco"/>
        </authorList>
    </citation>
    <scope>NUCLEOTIDE SEQUENCE [LARGE SCALE GENOMIC DNA]</scope>
</reference>
<comment type="subcellular location">
    <subcellularLocation>
        <location evidence="1">Membrane</location>
        <topology evidence="1">Multi-pass membrane protein</topology>
    </subcellularLocation>
</comment>
<feature type="transmembrane region" description="Helical" evidence="10">
    <location>
        <begin position="168"/>
        <end position="186"/>
    </location>
</feature>
<dbReference type="PROSITE" id="PS00217">
    <property type="entry name" value="SUGAR_TRANSPORT_2"/>
    <property type="match status" value="1"/>
</dbReference>
<evidence type="ECO:0000256" key="10">
    <source>
        <dbReference type="SAM" id="Phobius"/>
    </source>
</evidence>
<accession>A0A0P1BK56</accession>
<feature type="transmembrane region" description="Helical" evidence="10">
    <location>
        <begin position="198"/>
        <end position="219"/>
    </location>
</feature>
<feature type="transmembrane region" description="Helical" evidence="10">
    <location>
        <begin position="483"/>
        <end position="506"/>
    </location>
</feature>
<dbReference type="InterPro" id="IPR003663">
    <property type="entry name" value="Sugar/inositol_transpt"/>
</dbReference>
<dbReference type="PROSITE" id="PS00216">
    <property type="entry name" value="SUGAR_TRANSPORT_1"/>
    <property type="match status" value="1"/>
</dbReference>
<dbReference type="PROSITE" id="PS50850">
    <property type="entry name" value="MFS"/>
    <property type="match status" value="1"/>
</dbReference>
<dbReference type="InterPro" id="IPR020846">
    <property type="entry name" value="MFS_dom"/>
</dbReference>
<feature type="transmembrane region" description="Helical" evidence="10">
    <location>
        <begin position="398"/>
        <end position="421"/>
    </location>
</feature>
<dbReference type="Pfam" id="PF00083">
    <property type="entry name" value="Sugar_tr"/>
    <property type="match status" value="1"/>
</dbReference>
<dbReference type="InterPro" id="IPR050360">
    <property type="entry name" value="MFS_Sugar_Transporters"/>
</dbReference>
<feature type="transmembrane region" description="Helical" evidence="10">
    <location>
        <begin position="139"/>
        <end position="156"/>
    </location>
</feature>
<comment type="similarity">
    <text evidence="2 8">Belongs to the major facilitator superfamily. Sugar transporter (TC 2.A.1.1) family.</text>
</comment>
<evidence type="ECO:0000256" key="7">
    <source>
        <dbReference type="ARBA" id="ARBA00049119"/>
    </source>
</evidence>
<protein>
    <submittedName>
        <fullName evidence="12">General substrate transporter</fullName>
    </submittedName>
</protein>
<dbReference type="PRINTS" id="PR00171">
    <property type="entry name" value="SUGRTRNSPORT"/>
</dbReference>
<organism evidence="12 13">
    <name type="scientific">Ceraceosorus bombacis</name>
    <dbReference type="NCBI Taxonomy" id="401625"/>
    <lineage>
        <taxon>Eukaryota</taxon>
        <taxon>Fungi</taxon>
        <taxon>Dikarya</taxon>
        <taxon>Basidiomycota</taxon>
        <taxon>Ustilaginomycotina</taxon>
        <taxon>Exobasidiomycetes</taxon>
        <taxon>Ceraceosorales</taxon>
        <taxon>Ceraceosoraceae</taxon>
        <taxon>Ceraceosorus</taxon>
    </lineage>
</organism>
<evidence type="ECO:0000313" key="13">
    <source>
        <dbReference type="Proteomes" id="UP000054845"/>
    </source>
</evidence>
<dbReference type="STRING" id="401625.A0A0P1BK56"/>
<keyword evidence="4 10" id="KW-0812">Transmembrane</keyword>
<evidence type="ECO:0000256" key="8">
    <source>
        <dbReference type="RuleBase" id="RU003346"/>
    </source>
</evidence>
<dbReference type="Gene3D" id="1.20.1250.20">
    <property type="entry name" value="MFS general substrate transporter like domains"/>
    <property type="match status" value="1"/>
</dbReference>
<dbReference type="NCBIfam" id="TIGR00879">
    <property type="entry name" value="SP"/>
    <property type="match status" value="1"/>
</dbReference>
<dbReference type="GO" id="GO:0016020">
    <property type="term" value="C:membrane"/>
    <property type="evidence" value="ECO:0007669"/>
    <property type="project" value="UniProtKB-SubCell"/>
</dbReference>
<dbReference type="SUPFAM" id="SSF103473">
    <property type="entry name" value="MFS general substrate transporter"/>
    <property type="match status" value="1"/>
</dbReference>
<dbReference type="EMBL" id="CCYA01000318">
    <property type="protein sequence ID" value="CEH16613.1"/>
    <property type="molecule type" value="Genomic_DNA"/>
</dbReference>
<dbReference type="Proteomes" id="UP000054845">
    <property type="component" value="Unassembled WGS sequence"/>
</dbReference>
<name>A0A0P1BK56_9BASI</name>
<feature type="transmembrane region" description="Helical" evidence="10">
    <location>
        <begin position="52"/>
        <end position="72"/>
    </location>
</feature>
<dbReference type="OrthoDB" id="2241241at2759"/>
<keyword evidence="3 8" id="KW-0813">Transport</keyword>
<evidence type="ECO:0000256" key="5">
    <source>
        <dbReference type="ARBA" id="ARBA00022989"/>
    </source>
</evidence>
<dbReference type="InterPro" id="IPR005829">
    <property type="entry name" value="Sugar_transporter_CS"/>
</dbReference>
<evidence type="ECO:0000256" key="3">
    <source>
        <dbReference type="ARBA" id="ARBA00022448"/>
    </source>
</evidence>
<feature type="region of interest" description="Disordered" evidence="9">
    <location>
        <begin position="1"/>
        <end position="46"/>
    </location>
</feature>
<evidence type="ECO:0000313" key="12">
    <source>
        <dbReference type="EMBL" id="CEH16613.1"/>
    </source>
</evidence>
<dbReference type="PANTHER" id="PTHR48022:SF91">
    <property type="entry name" value="MAJOR FACILITATOR SUPERFAMILY (MFS) PROFILE DOMAIN-CONTAINING PROTEIN-RELATED"/>
    <property type="match status" value="1"/>
</dbReference>
<keyword evidence="5 10" id="KW-1133">Transmembrane helix</keyword>
<feature type="transmembrane region" description="Helical" evidence="10">
    <location>
        <begin position="231"/>
        <end position="250"/>
    </location>
</feature>
<feature type="compositionally biased region" description="Basic and acidic residues" evidence="9">
    <location>
        <begin position="32"/>
        <end position="46"/>
    </location>
</feature>
<keyword evidence="13" id="KW-1185">Reference proteome</keyword>
<feature type="transmembrane region" description="Helical" evidence="10">
    <location>
        <begin position="458"/>
        <end position="477"/>
    </location>
</feature>
<evidence type="ECO:0000259" key="11">
    <source>
        <dbReference type="PROSITE" id="PS50850"/>
    </source>
</evidence>
<evidence type="ECO:0000256" key="1">
    <source>
        <dbReference type="ARBA" id="ARBA00004141"/>
    </source>
</evidence>
<feature type="compositionally biased region" description="Basic and acidic residues" evidence="9">
    <location>
        <begin position="1"/>
        <end position="12"/>
    </location>
</feature>
<dbReference type="GO" id="GO:0005351">
    <property type="term" value="F:carbohydrate:proton symporter activity"/>
    <property type="evidence" value="ECO:0007669"/>
    <property type="project" value="TreeGrafter"/>
</dbReference>
<evidence type="ECO:0000256" key="9">
    <source>
        <dbReference type="SAM" id="MobiDB-lite"/>
    </source>
</evidence>
<comment type="catalytic activity">
    <reaction evidence="7">
        <text>myo-inositol(out) + H(+)(out) = myo-inositol(in) + H(+)(in)</text>
        <dbReference type="Rhea" id="RHEA:60364"/>
        <dbReference type="ChEBI" id="CHEBI:15378"/>
        <dbReference type="ChEBI" id="CHEBI:17268"/>
    </reaction>
</comment>
<evidence type="ECO:0000256" key="2">
    <source>
        <dbReference type="ARBA" id="ARBA00010992"/>
    </source>
</evidence>
<evidence type="ECO:0000256" key="4">
    <source>
        <dbReference type="ARBA" id="ARBA00022692"/>
    </source>
</evidence>
<dbReference type="InterPro" id="IPR005828">
    <property type="entry name" value="MFS_sugar_transport-like"/>
</dbReference>
<evidence type="ECO:0000256" key="6">
    <source>
        <dbReference type="ARBA" id="ARBA00023136"/>
    </source>
</evidence>
<keyword evidence="6 10" id="KW-0472">Membrane</keyword>
<feature type="domain" description="Major facilitator superfamily (MFS) profile" evidence="11">
    <location>
        <begin position="59"/>
        <end position="510"/>
    </location>
</feature>
<feature type="transmembrane region" description="Helical" evidence="10">
    <location>
        <begin position="370"/>
        <end position="389"/>
    </location>
</feature>